<protein>
    <submittedName>
        <fullName evidence="2">GNAT family N-acetyltransferase</fullName>
    </submittedName>
</protein>
<dbReference type="Gene3D" id="3.40.630.30">
    <property type="match status" value="1"/>
</dbReference>
<dbReference type="Proteomes" id="UP000294894">
    <property type="component" value="Chromosome"/>
</dbReference>
<accession>A0A4P7GHE2</accession>
<dbReference type="RefSeq" id="WP_135073496.1">
    <property type="nucleotide sequence ID" value="NZ_CP038267.1"/>
</dbReference>
<evidence type="ECO:0000259" key="1">
    <source>
        <dbReference type="PROSITE" id="PS51186"/>
    </source>
</evidence>
<evidence type="ECO:0000313" key="3">
    <source>
        <dbReference type="Proteomes" id="UP000294894"/>
    </source>
</evidence>
<dbReference type="KEGG" id="noy:EXE57_01935"/>
<gene>
    <name evidence="2" type="ORF">EXE57_01935</name>
</gene>
<dbReference type="SUPFAM" id="SSF55729">
    <property type="entry name" value="Acyl-CoA N-acyltransferases (Nat)"/>
    <property type="match status" value="1"/>
</dbReference>
<keyword evidence="3" id="KW-1185">Reference proteome</keyword>
<dbReference type="Pfam" id="PF13480">
    <property type="entry name" value="Acetyltransf_6"/>
    <property type="match status" value="1"/>
</dbReference>
<organism evidence="2 3">
    <name type="scientific">Nocardioides euryhalodurans</name>
    <dbReference type="NCBI Taxonomy" id="2518370"/>
    <lineage>
        <taxon>Bacteria</taxon>
        <taxon>Bacillati</taxon>
        <taxon>Actinomycetota</taxon>
        <taxon>Actinomycetes</taxon>
        <taxon>Propionibacteriales</taxon>
        <taxon>Nocardioidaceae</taxon>
        <taxon>Nocardioides</taxon>
    </lineage>
</organism>
<reference evidence="2 3" key="1">
    <citation type="submission" date="2019-03" db="EMBL/GenBank/DDBJ databases">
        <title>Three New Species of Nocardioides, Nocardioides euryhalodurans sp. nov., Nocardioides seonyuensis sp. nov. and Nocardioides eburneoflavus sp. nov., Iolated from Soil.</title>
        <authorList>
            <person name="Roh S.G."/>
            <person name="Lee C."/>
            <person name="Kim M.-K."/>
            <person name="Kim S.B."/>
        </authorList>
    </citation>
    <scope>NUCLEOTIDE SEQUENCE [LARGE SCALE GENOMIC DNA]</scope>
    <source>
        <strain evidence="2 3">MMS17-SY117</strain>
    </source>
</reference>
<sequence>MAAPQVLTAPEAAETYADAWRALAAGHPWTSYFCTPDWQLSWWEVLGSGRDVRLAVWPGDGGLDAVVGLVREPLHPRIARVRGPWAPLGSGAGAADHLGWLVRPERHDDVRRWLAETVGRSSLLLPASDPESRAADLVTGADPIATTACPRVDLPDDPLPTGSSKLRKRVRYDERKLAEEGVTTTWLSPGQVTGEVLDHLLRLHGSRAGDQGWATSFTAERRRLHLALLARATPGCGPAAVVARRDDEVVGVLYGFLWQRTFAYYQTGWDEAYARHGLGTVLVAAAMRAARDAGCEVFDFLRGAEPYKYRFGAVDRTDTTWLAGRGPVARVVRARYADHDGAARSEEDAGAPALRD</sequence>
<evidence type="ECO:0000313" key="2">
    <source>
        <dbReference type="EMBL" id="QBR91164.1"/>
    </source>
</evidence>
<dbReference type="PROSITE" id="PS51186">
    <property type="entry name" value="GNAT"/>
    <property type="match status" value="1"/>
</dbReference>
<dbReference type="InterPro" id="IPR016181">
    <property type="entry name" value="Acyl_CoA_acyltransferase"/>
</dbReference>
<name>A0A4P7GHE2_9ACTN</name>
<dbReference type="GO" id="GO:0016747">
    <property type="term" value="F:acyltransferase activity, transferring groups other than amino-acyl groups"/>
    <property type="evidence" value="ECO:0007669"/>
    <property type="project" value="InterPro"/>
</dbReference>
<dbReference type="EMBL" id="CP038267">
    <property type="protein sequence ID" value="QBR91164.1"/>
    <property type="molecule type" value="Genomic_DNA"/>
</dbReference>
<proteinExistence type="predicted"/>
<dbReference type="InterPro" id="IPR038740">
    <property type="entry name" value="BioF2-like_GNAT_dom"/>
</dbReference>
<dbReference type="InterPro" id="IPR000182">
    <property type="entry name" value="GNAT_dom"/>
</dbReference>
<dbReference type="AlphaFoldDB" id="A0A4P7GHE2"/>
<keyword evidence="2" id="KW-0808">Transferase</keyword>
<feature type="domain" description="N-acetyltransferase" evidence="1">
    <location>
        <begin position="182"/>
        <end position="338"/>
    </location>
</feature>
<dbReference type="OrthoDB" id="3773784at2"/>